<evidence type="ECO:0000313" key="2">
    <source>
        <dbReference type="EMBL" id="KAJ7076042.1"/>
    </source>
</evidence>
<name>A0AAD6TQG2_9AGAR</name>
<accession>A0AAD6TQG2</accession>
<dbReference type="Proteomes" id="UP001222325">
    <property type="component" value="Unassembled WGS sequence"/>
</dbReference>
<keyword evidence="3" id="KW-1185">Reference proteome</keyword>
<feature type="transmembrane region" description="Helical" evidence="1">
    <location>
        <begin position="42"/>
        <end position="65"/>
    </location>
</feature>
<sequence length="100" mass="10795">MSPRHHCTDCTYPLPQPPIPLASLRVLSIDTRIMPCLPPSTAVLSVILAHLSLGLGAPLVAQLLAVHARSLTVLAFLDCILGTRNVLLPALWQVHRARPP</sequence>
<keyword evidence="1" id="KW-0472">Membrane</keyword>
<dbReference type="AlphaFoldDB" id="A0AAD6TQG2"/>
<dbReference type="EMBL" id="JARJCN010000086">
    <property type="protein sequence ID" value="KAJ7076042.1"/>
    <property type="molecule type" value="Genomic_DNA"/>
</dbReference>
<evidence type="ECO:0000256" key="1">
    <source>
        <dbReference type="SAM" id="Phobius"/>
    </source>
</evidence>
<evidence type="ECO:0000313" key="3">
    <source>
        <dbReference type="Proteomes" id="UP001222325"/>
    </source>
</evidence>
<proteinExistence type="predicted"/>
<protein>
    <submittedName>
        <fullName evidence="2">Uncharacterized protein</fullName>
    </submittedName>
</protein>
<gene>
    <name evidence="2" type="ORF">B0H15DRAFT_956015</name>
</gene>
<reference evidence="2" key="1">
    <citation type="submission" date="2023-03" db="EMBL/GenBank/DDBJ databases">
        <title>Massive genome expansion in bonnet fungi (Mycena s.s.) driven by repeated elements and novel gene families across ecological guilds.</title>
        <authorList>
            <consortium name="Lawrence Berkeley National Laboratory"/>
            <person name="Harder C.B."/>
            <person name="Miyauchi S."/>
            <person name="Viragh M."/>
            <person name="Kuo A."/>
            <person name="Thoen E."/>
            <person name="Andreopoulos B."/>
            <person name="Lu D."/>
            <person name="Skrede I."/>
            <person name="Drula E."/>
            <person name="Henrissat B."/>
            <person name="Morin E."/>
            <person name="Kohler A."/>
            <person name="Barry K."/>
            <person name="LaButti K."/>
            <person name="Morin E."/>
            <person name="Salamov A."/>
            <person name="Lipzen A."/>
            <person name="Mereny Z."/>
            <person name="Hegedus B."/>
            <person name="Baldrian P."/>
            <person name="Stursova M."/>
            <person name="Weitz H."/>
            <person name="Taylor A."/>
            <person name="Grigoriev I.V."/>
            <person name="Nagy L.G."/>
            <person name="Martin F."/>
            <person name="Kauserud H."/>
        </authorList>
    </citation>
    <scope>NUCLEOTIDE SEQUENCE</scope>
    <source>
        <strain evidence="2">CBHHK173m</strain>
    </source>
</reference>
<organism evidence="2 3">
    <name type="scientific">Mycena belliarum</name>
    <dbReference type="NCBI Taxonomy" id="1033014"/>
    <lineage>
        <taxon>Eukaryota</taxon>
        <taxon>Fungi</taxon>
        <taxon>Dikarya</taxon>
        <taxon>Basidiomycota</taxon>
        <taxon>Agaricomycotina</taxon>
        <taxon>Agaricomycetes</taxon>
        <taxon>Agaricomycetidae</taxon>
        <taxon>Agaricales</taxon>
        <taxon>Marasmiineae</taxon>
        <taxon>Mycenaceae</taxon>
        <taxon>Mycena</taxon>
    </lineage>
</organism>
<keyword evidence="1" id="KW-0812">Transmembrane</keyword>
<keyword evidence="1" id="KW-1133">Transmembrane helix</keyword>
<comment type="caution">
    <text evidence="2">The sequence shown here is derived from an EMBL/GenBank/DDBJ whole genome shotgun (WGS) entry which is preliminary data.</text>
</comment>